<dbReference type="PANTHER" id="PTHR43537:SF24">
    <property type="entry name" value="GLUCONATE OPERON TRANSCRIPTIONAL REPRESSOR"/>
    <property type="match status" value="1"/>
</dbReference>
<evidence type="ECO:0000313" key="5">
    <source>
        <dbReference type="EMBL" id="MDB1125504.1"/>
    </source>
</evidence>
<keyword evidence="1" id="KW-0805">Transcription regulation</keyword>
<dbReference type="Gene3D" id="1.20.120.530">
    <property type="entry name" value="GntR ligand-binding domain-like"/>
    <property type="match status" value="1"/>
</dbReference>
<dbReference type="Proteomes" id="UP001210678">
    <property type="component" value="Unassembled WGS sequence"/>
</dbReference>
<gene>
    <name evidence="5" type="ORF">PGX00_18315</name>
</gene>
<keyword evidence="2" id="KW-0238">DNA-binding</keyword>
<evidence type="ECO:0000259" key="4">
    <source>
        <dbReference type="PROSITE" id="PS50949"/>
    </source>
</evidence>
<dbReference type="SUPFAM" id="SSF48008">
    <property type="entry name" value="GntR ligand-binding domain-like"/>
    <property type="match status" value="1"/>
</dbReference>
<dbReference type="SMART" id="SM00895">
    <property type="entry name" value="FCD"/>
    <property type="match status" value="1"/>
</dbReference>
<dbReference type="InterPro" id="IPR036390">
    <property type="entry name" value="WH_DNA-bd_sf"/>
</dbReference>
<feature type="domain" description="HTH gntR-type" evidence="4">
    <location>
        <begin position="1"/>
        <end position="68"/>
    </location>
</feature>
<reference evidence="5 6" key="1">
    <citation type="submission" date="2023-01" db="EMBL/GenBank/DDBJ databases">
        <title>Vibrio sp. KJ40-1 sp.nov, isolated from marine algae.</title>
        <authorList>
            <person name="Butt M."/>
            <person name="Kim J.M.J."/>
            <person name="Jeon C.O.C."/>
        </authorList>
    </citation>
    <scope>NUCLEOTIDE SEQUENCE [LARGE SCALE GENOMIC DNA]</scope>
    <source>
        <strain evidence="5 6">KJ40-1</strain>
    </source>
</reference>
<dbReference type="PROSITE" id="PS50949">
    <property type="entry name" value="HTH_GNTR"/>
    <property type="match status" value="1"/>
</dbReference>
<sequence>MKLSDKAYDTLKMMILNNKFRINQRLLVDEAVELCGFSRTPVREALLRLQEDGLIKLHPRHGMEICALSKRDIEELYEIIAHLEVTAIELCIENTLEKLQLDQLKKYTEEMKVSLERNDIIRWADYDRQFHQAIFDYTENSRLIEVAKKYNEQNKRCKEIVIKLRPLPWESIEEHEKIIESIENRDADGARKLHLYHWKNISKQFVEFLDEYHFVDINN</sequence>
<evidence type="ECO:0000256" key="3">
    <source>
        <dbReference type="ARBA" id="ARBA00023163"/>
    </source>
</evidence>
<accession>A0ABT4YWV6</accession>
<dbReference type="RefSeq" id="WP_272139279.1">
    <property type="nucleotide sequence ID" value="NZ_JAQLOI010000003.1"/>
</dbReference>
<dbReference type="Pfam" id="PF07729">
    <property type="entry name" value="FCD"/>
    <property type="match status" value="1"/>
</dbReference>
<organism evidence="5 6">
    <name type="scientific">Vibrio algarum</name>
    <dbReference type="NCBI Taxonomy" id="3020714"/>
    <lineage>
        <taxon>Bacteria</taxon>
        <taxon>Pseudomonadati</taxon>
        <taxon>Pseudomonadota</taxon>
        <taxon>Gammaproteobacteria</taxon>
        <taxon>Vibrionales</taxon>
        <taxon>Vibrionaceae</taxon>
        <taxon>Vibrio</taxon>
    </lineage>
</organism>
<proteinExistence type="predicted"/>
<dbReference type="EMBL" id="JAQLOI010000003">
    <property type="protein sequence ID" value="MDB1125504.1"/>
    <property type="molecule type" value="Genomic_DNA"/>
</dbReference>
<dbReference type="SMART" id="SM00345">
    <property type="entry name" value="HTH_GNTR"/>
    <property type="match status" value="1"/>
</dbReference>
<evidence type="ECO:0000313" key="6">
    <source>
        <dbReference type="Proteomes" id="UP001210678"/>
    </source>
</evidence>
<keyword evidence="3" id="KW-0804">Transcription</keyword>
<dbReference type="PANTHER" id="PTHR43537">
    <property type="entry name" value="TRANSCRIPTIONAL REGULATOR, GNTR FAMILY"/>
    <property type="match status" value="1"/>
</dbReference>
<name>A0ABT4YWV6_9VIBR</name>
<dbReference type="Pfam" id="PF00392">
    <property type="entry name" value="GntR"/>
    <property type="match status" value="1"/>
</dbReference>
<dbReference type="Gene3D" id="1.10.10.10">
    <property type="entry name" value="Winged helix-like DNA-binding domain superfamily/Winged helix DNA-binding domain"/>
    <property type="match status" value="1"/>
</dbReference>
<evidence type="ECO:0000256" key="1">
    <source>
        <dbReference type="ARBA" id="ARBA00023015"/>
    </source>
</evidence>
<keyword evidence="6" id="KW-1185">Reference proteome</keyword>
<dbReference type="InterPro" id="IPR000524">
    <property type="entry name" value="Tscrpt_reg_HTH_GntR"/>
</dbReference>
<protein>
    <submittedName>
        <fullName evidence="5">GntR family transcriptional regulator</fullName>
    </submittedName>
</protein>
<dbReference type="InterPro" id="IPR011711">
    <property type="entry name" value="GntR_C"/>
</dbReference>
<dbReference type="InterPro" id="IPR036388">
    <property type="entry name" value="WH-like_DNA-bd_sf"/>
</dbReference>
<dbReference type="InterPro" id="IPR008920">
    <property type="entry name" value="TF_FadR/GntR_C"/>
</dbReference>
<evidence type="ECO:0000256" key="2">
    <source>
        <dbReference type="ARBA" id="ARBA00023125"/>
    </source>
</evidence>
<comment type="caution">
    <text evidence="5">The sequence shown here is derived from an EMBL/GenBank/DDBJ whole genome shotgun (WGS) entry which is preliminary data.</text>
</comment>
<dbReference type="SUPFAM" id="SSF46785">
    <property type="entry name" value="Winged helix' DNA-binding domain"/>
    <property type="match status" value="1"/>
</dbReference>